<keyword evidence="3" id="KW-1185">Reference proteome</keyword>
<proteinExistence type="predicted"/>
<dbReference type="Gene3D" id="3.40.30.10">
    <property type="entry name" value="Glutaredoxin"/>
    <property type="match status" value="1"/>
</dbReference>
<comment type="caution">
    <text evidence="2">The sequence shown here is derived from an EMBL/GenBank/DDBJ whole genome shotgun (WGS) entry which is preliminary data.</text>
</comment>
<reference evidence="2 3" key="1">
    <citation type="submission" date="2023-11" db="EMBL/GenBank/DDBJ databases">
        <title>Gilvimarinus fulvus sp. nov., isolated from the surface of Kelp.</title>
        <authorList>
            <person name="Sun Y.Y."/>
            <person name="Gong Y."/>
            <person name="Du Z.J."/>
        </authorList>
    </citation>
    <scope>NUCLEOTIDE SEQUENCE [LARGE SCALE GENOMIC DNA]</scope>
    <source>
        <strain evidence="2 3">SDUM040013</strain>
    </source>
</reference>
<accession>A0ABU4S179</accession>
<dbReference type="InterPro" id="IPR036249">
    <property type="entry name" value="Thioredoxin-like_sf"/>
</dbReference>
<evidence type="ECO:0008006" key="4">
    <source>
        <dbReference type="Google" id="ProtNLM"/>
    </source>
</evidence>
<sequence>MNIFKLVLIALYALTFSFNAIGGEETKHSHNLPDDLSQGKVKLIFFDALCPMPQFPGCEEYLSNVNSEVSSEFPKTFMVFNTLYVDKASIKTFVSKHNIKIPIIIDGDMALHDHFEVYATPYLIELNESQVLWRGNPLIRKESAMETSHES</sequence>
<dbReference type="EMBL" id="JAXAFO010000021">
    <property type="protein sequence ID" value="MDX6850236.1"/>
    <property type="molecule type" value="Genomic_DNA"/>
</dbReference>
<gene>
    <name evidence="2" type="ORF">SCD92_12755</name>
</gene>
<keyword evidence="1" id="KW-0732">Signal</keyword>
<dbReference type="SUPFAM" id="SSF52833">
    <property type="entry name" value="Thioredoxin-like"/>
    <property type="match status" value="1"/>
</dbReference>
<feature type="chain" id="PRO_5045332934" description="Alkyl hydroperoxide reductase subunit C/ Thiol specific antioxidant domain-containing protein" evidence="1">
    <location>
        <begin position="23"/>
        <end position="151"/>
    </location>
</feature>
<protein>
    <recommendedName>
        <fullName evidence="4">Alkyl hydroperoxide reductase subunit C/ Thiol specific antioxidant domain-containing protein</fullName>
    </recommendedName>
</protein>
<organism evidence="2 3">
    <name type="scientific">Gilvimarinus gilvus</name>
    <dbReference type="NCBI Taxonomy" id="3058038"/>
    <lineage>
        <taxon>Bacteria</taxon>
        <taxon>Pseudomonadati</taxon>
        <taxon>Pseudomonadota</taxon>
        <taxon>Gammaproteobacteria</taxon>
        <taxon>Cellvibrionales</taxon>
        <taxon>Cellvibrionaceae</taxon>
        <taxon>Gilvimarinus</taxon>
    </lineage>
</organism>
<dbReference type="RefSeq" id="WP_302720864.1">
    <property type="nucleotide sequence ID" value="NZ_JAULRU010000215.1"/>
</dbReference>
<dbReference type="Proteomes" id="UP001273505">
    <property type="component" value="Unassembled WGS sequence"/>
</dbReference>
<evidence type="ECO:0000313" key="3">
    <source>
        <dbReference type="Proteomes" id="UP001273505"/>
    </source>
</evidence>
<name>A0ABU4S179_9GAMM</name>
<feature type="signal peptide" evidence="1">
    <location>
        <begin position="1"/>
        <end position="22"/>
    </location>
</feature>
<evidence type="ECO:0000313" key="2">
    <source>
        <dbReference type="EMBL" id="MDX6850236.1"/>
    </source>
</evidence>
<evidence type="ECO:0000256" key="1">
    <source>
        <dbReference type="SAM" id="SignalP"/>
    </source>
</evidence>